<evidence type="ECO:0000256" key="2">
    <source>
        <dbReference type="ARBA" id="ARBA00022475"/>
    </source>
</evidence>
<feature type="transmembrane region" description="Helical" evidence="6">
    <location>
        <begin position="170"/>
        <end position="191"/>
    </location>
</feature>
<dbReference type="Proteomes" id="UP000470771">
    <property type="component" value="Unassembled WGS sequence"/>
</dbReference>
<dbReference type="InterPro" id="IPR050833">
    <property type="entry name" value="Poly_Biosynth_Transport"/>
</dbReference>
<reference evidence="7 8" key="1">
    <citation type="submission" date="2019-12" db="EMBL/GenBank/DDBJ databases">
        <authorList>
            <person name="Zhao J."/>
        </authorList>
    </citation>
    <scope>NUCLEOTIDE SEQUENCE [LARGE SCALE GENOMIC DNA]</scope>
    <source>
        <strain evidence="7 8">S-15</strain>
    </source>
</reference>
<feature type="transmembrane region" description="Helical" evidence="6">
    <location>
        <begin position="323"/>
        <end position="341"/>
    </location>
</feature>
<feature type="transmembrane region" description="Helical" evidence="6">
    <location>
        <begin position="7"/>
        <end position="28"/>
    </location>
</feature>
<dbReference type="EMBL" id="WWNE01000005">
    <property type="protein sequence ID" value="NBG65375.1"/>
    <property type="molecule type" value="Genomic_DNA"/>
</dbReference>
<keyword evidence="8" id="KW-1185">Reference proteome</keyword>
<dbReference type="PANTHER" id="PTHR30250">
    <property type="entry name" value="PST FAMILY PREDICTED COLANIC ACID TRANSPORTER"/>
    <property type="match status" value="1"/>
</dbReference>
<feature type="transmembrane region" description="Helical" evidence="6">
    <location>
        <begin position="144"/>
        <end position="164"/>
    </location>
</feature>
<dbReference type="Pfam" id="PF01943">
    <property type="entry name" value="Polysacc_synt"/>
    <property type="match status" value="1"/>
</dbReference>
<gene>
    <name evidence="7" type="ORF">GQN54_04565</name>
</gene>
<evidence type="ECO:0000313" key="8">
    <source>
        <dbReference type="Proteomes" id="UP000470771"/>
    </source>
</evidence>
<dbReference type="RefSeq" id="WP_160632336.1">
    <property type="nucleotide sequence ID" value="NZ_WWNE01000005.1"/>
</dbReference>
<evidence type="ECO:0000313" key="7">
    <source>
        <dbReference type="EMBL" id="NBG65375.1"/>
    </source>
</evidence>
<accession>A0A6N9NLC0</accession>
<dbReference type="InterPro" id="IPR002797">
    <property type="entry name" value="Polysacc_synth"/>
</dbReference>
<comment type="subcellular location">
    <subcellularLocation>
        <location evidence="1">Cell membrane</location>
        <topology evidence="1">Multi-pass membrane protein</topology>
    </subcellularLocation>
</comment>
<keyword evidence="2" id="KW-1003">Cell membrane</keyword>
<evidence type="ECO:0000256" key="1">
    <source>
        <dbReference type="ARBA" id="ARBA00004651"/>
    </source>
</evidence>
<feature type="transmembrane region" description="Helical" evidence="6">
    <location>
        <begin position="416"/>
        <end position="435"/>
    </location>
</feature>
<feature type="transmembrane region" description="Helical" evidence="6">
    <location>
        <begin position="378"/>
        <end position="404"/>
    </location>
</feature>
<dbReference type="AlphaFoldDB" id="A0A6N9NLC0"/>
<dbReference type="GO" id="GO:0005886">
    <property type="term" value="C:plasma membrane"/>
    <property type="evidence" value="ECO:0007669"/>
    <property type="project" value="UniProtKB-SubCell"/>
</dbReference>
<name>A0A6N9NLC0_9FLAO</name>
<protein>
    <submittedName>
        <fullName evidence="7">Oligosaccharide flippase family protein</fullName>
    </submittedName>
</protein>
<feature type="transmembrane region" description="Helical" evidence="6">
    <location>
        <begin position="40"/>
        <end position="66"/>
    </location>
</feature>
<feature type="transmembrane region" description="Helical" evidence="6">
    <location>
        <begin position="295"/>
        <end position="317"/>
    </location>
</feature>
<feature type="transmembrane region" description="Helical" evidence="6">
    <location>
        <begin position="441"/>
        <end position="461"/>
    </location>
</feature>
<sequence length="482" mass="54124">MQKLTKVFTLAFGQGLNIIVNLLFLPYMARVLDYQEYGTYGQVLLIVSFIAALLSFGLPQIIYVYLANADDSKRISVFNSCLYGSALIGLVGGILLISCSSLFSLWFNNEGLTILLQLYSLSLLFILPFNCINSYFIFLNKVKISAIIAVVTNILKVGFVITAIHVFHSVYIAIFGVLLSEIIQLTIGVIISRKSIKFKFDFILIKELLKKGFPLGLTGVLGAGILYVDSAMISSIEGIKPYAIYRNGAIEVPFISTLYASISAIVLPEVAKLFQEANFDRILDLKKKVVMNSMMLTYPVLIFLLFNSHNIIVTYLGEMYKESAIVFAVFNLTLLIRITNYSDILISANKSKVILKIYLLTFCINIMLNYLLIVSFGIVGAAISTVISLFVLAALQLVISLQLIKKRLTDLFDFKMLLLMISLCVVLALVLKWIFSSSGKYTFLFFGGIYFPIIYLILLRFDFFSMDIIKQLIPKFLFRKKG</sequence>
<keyword evidence="3 6" id="KW-0812">Transmembrane</keyword>
<feature type="transmembrane region" description="Helical" evidence="6">
    <location>
        <begin position="113"/>
        <end position="132"/>
    </location>
</feature>
<dbReference type="PANTHER" id="PTHR30250:SF11">
    <property type="entry name" value="O-ANTIGEN TRANSPORTER-RELATED"/>
    <property type="match status" value="1"/>
</dbReference>
<keyword evidence="5 6" id="KW-0472">Membrane</keyword>
<feature type="transmembrane region" description="Helical" evidence="6">
    <location>
        <begin position="212"/>
        <end position="234"/>
    </location>
</feature>
<evidence type="ECO:0000256" key="3">
    <source>
        <dbReference type="ARBA" id="ARBA00022692"/>
    </source>
</evidence>
<evidence type="ECO:0000256" key="6">
    <source>
        <dbReference type="SAM" id="Phobius"/>
    </source>
</evidence>
<feature type="transmembrane region" description="Helical" evidence="6">
    <location>
        <begin position="254"/>
        <end position="274"/>
    </location>
</feature>
<feature type="transmembrane region" description="Helical" evidence="6">
    <location>
        <begin position="353"/>
        <end position="372"/>
    </location>
</feature>
<proteinExistence type="predicted"/>
<comment type="caution">
    <text evidence="7">The sequence shown here is derived from an EMBL/GenBank/DDBJ whole genome shotgun (WGS) entry which is preliminary data.</text>
</comment>
<evidence type="ECO:0000256" key="5">
    <source>
        <dbReference type="ARBA" id="ARBA00023136"/>
    </source>
</evidence>
<evidence type="ECO:0000256" key="4">
    <source>
        <dbReference type="ARBA" id="ARBA00022989"/>
    </source>
</evidence>
<keyword evidence="4 6" id="KW-1133">Transmembrane helix</keyword>
<organism evidence="7 8">
    <name type="scientific">Acidiluteibacter ferrifornacis</name>
    <dbReference type="NCBI Taxonomy" id="2692424"/>
    <lineage>
        <taxon>Bacteria</taxon>
        <taxon>Pseudomonadati</taxon>
        <taxon>Bacteroidota</taxon>
        <taxon>Flavobacteriia</taxon>
        <taxon>Flavobacteriales</taxon>
        <taxon>Cryomorphaceae</taxon>
        <taxon>Acidiluteibacter</taxon>
    </lineage>
</organism>